<feature type="non-terminal residue" evidence="1">
    <location>
        <position position="174"/>
    </location>
</feature>
<dbReference type="Proteomes" id="UP000789920">
    <property type="component" value="Unassembled WGS sequence"/>
</dbReference>
<organism evidence="1 2">
    <name type="scientific">Racocetra persica</name>
    <dbReference type="NCBI Taxonomy" id="160502"/>
    <lineage>
        <taxon>Eukaryota</taxon>
        <taxon>Fungi</taxon>
        <taxon>Fungi incertae sedis</taxon>
        <taxon>Mucoromycota</taxon>
        <taxon>Glomeromycotina</taxon>
        <taxon>Glomeromycetes</taxon>
        <taxon>Diversisporales</taxon>
        <taxon>Gigasporaceae</taxon>
        <taxon>Racocetra</taxon>
    </lineage>
</organism>
<keyword evidence="2" id="KW-1185">Reference proteome</keyword>
<proteinExistence type="predicted"/>
<comment type="caution">
    <text evidence="1">The sequence shown here is derived from an EMBL/GenBank/DDBJ whole genome shotgun (WGS) entry which is preliminary data.</text>
</comment>
<evidence type="ECO:0000313" key="2">
    <source>
        <dbReference type="Proteomes" id="UP000789920"/>
    </source>
</evidence>
<protein>
    <submittedName>
        <fullName evidence="1">27181_t:CDS:1</fullName>
    </submittedName>
</protein>
<gene>
    <name evidence="1" type="ORF">RPERSI_LOCUS21084</name>
</gene>
<reference evidence="1" key="1">
    <citation type="submission" date="2021-06" db="EMBL/GenBank/DDBJ databases">
        <authorList>
            <person name="Kallberg Y."/>
            <person name="Tangrot J."/>
            <person name="Rosling A."/>
        </authorList>
    </citation>
    <scope>NUCLEOTIDE SEQUENCE</scope>
    <source>
        <strain evidence="1">MA461A</strain>
    </source>
</reference>
<name>A0ACA9RMN1_9GLOM</name>
<sequence>MGTHASDIFDATAGVFISSYVLARLTYALMYVAYAMWIPMFRIHLITSAWGIIIPSAVWFAAIFVPQNCVVIMLWASVAFELFWYGFVPLYYRCRSKIYTRDFEPADEPTLTMDSTKSSPLTPHKAMRTKGTEFRWKWTDIFSVLKITEYRAALNIEHYSERLGLFVVICLGES</sequence>
<dbReference type="EMBL" id="CAJVQC010060947">
    <property type="protein sequence ID" value="CAG8801306.1"/>
    <property type="molecule type" value="Genomic_DNA"/>
</dbReference>
<accession>A0ACA9RMN1</accession>
<evidence type="ECO:0000313" key="1">
    <source>
        <dbReference type="EMBL" id="CAG8801306.1"/>
    </source>
</evidence>